<feature type="compositionally biased region" description="Basic residues" evidence="7">
    <location>
        <begin position="295"/>
        <end position="305"/>
    </location>
</feature>
<dbReference type="InterPro" id="IPR001680">
    <property type="entry name" value="WD40_rpt"/>
</dbReference>
<dbReference type="InterPro" id="IPR051570">
    <property type="entry name" value="TBC1_cilium_biogenesis"/>
</dbReference>
<proteinExistence type="inferred from homology"/>
<keyword evidence="4" id="KW-0539">Nucleus</keyword>
<dbReference type="PROSITE" id="PS00678">
    <property type="entry name" value="WD_REPEATS_1"/>
    <property type="match status" value="3"/>
</dbReference>
<dbReference type="GO" id="GO:0032040">
    <property type="term" value="C:small-subunit processome"/>
    <property type="evidence" value="ECO:0007669"/>
    <property type="project" value="TreeGrafter"/>
</dbReference>
<dbReference type="Pfam" id="PF25172">
    <property type="entry name" value="Beta-prop_WDR3_2nd"/>
    <property type="match status" value="1"/>
</dbReference>
<comment type="caution">
    <text evidence="9">The sequence shown here is derived from an EMBL/GenBank/DDBJ whole genome shotgun (WGS) entry which is preliminary data.</text>
</comment>
<gene>
    <name evidence="9" type="ORF">WJX81_007060</name>
</gene>
<feature type="domain" description="Small-subunit processome Utp12" evidence="8">
    <location>
        <begin position="799"/>
        <end position="901"/>
    </location>
</feature>
<dbReference type="InterPro" id="IPR036322">
    <property type="entry name" value="WD40_repeat_dom_sf"/>
</dbReference>
<feature type="repeat" description="WD" evidence="6">
    <location>
        <begin position="618"/>
        <end position="659"/>
    </location>
</feature>
<keyword evidence="2 6" id="KW-0853">WD repeat</keyword>
<comment type="similarity">
    <text evidence="5">Belongs to the WD repeat WDR3/UTP12 family.</text>
</comment>
<keyword evidence="3" id="KW-0677">Repeat</keyword>
<reference evidence="9 10" key="1">
    <citation type="journal article" date="2024" name="Nat. Commun.">
        <title>Phylogenomics reveals the evolutionary origins of lichenization in chlorophyte algae.</title>
        <authorList>
            <person name="Puginier C."/>
            <person name="Libourel C."/>
            <person name="Otte J."/>
            <person name="Skaloud P."/>
            <person name="Haon M."/>
            <person name="Grisel S."/>
            <person name="Petersen M."/>
            <person name="Berrin J.G."/>
            <person name="Delaux P.M."/>
            <person name="Dal Grande F."/>
            <person name="Keller J."/>
        </authorList>
    </citation>
    <scope>NUCLEOTIDE SEQUENCE [LARGE SCALE GENOMIC DNA]</scope>
    <source>
        <strain evidence="9 10">SAG 245.80</strain>
    </source>
</reference>
<dbReference type="SUPFAM" id="SSF50978">
    <property type="entry name" value="WD40 repeat-like"/>
    <property type="match status" value="1"/>
</dbReference>
<dbReference type="InterPro" id="IPR007148">
    <property type="entry name" value="SSU_processome_Utp12"/>
</dbReference>
<dbReference type="Pfam" id="PF25173">
    <property type="entry name" value="Beta-prop_WDR3_1st"/>
    <property type="match status" value="1"/>
</dbReference>
<dbReference type="InterPro" id="IPR011047">
    <property type="entry name" value="Quinoprotein_ADH-like_sf"/>
</dbReference>
<evidence type="ECO:0000313" key="10">
    <source>
        <dbReference type="Proteomes" id="UP001445335"/>
    </source>
</evidence>
<evidence type="ECO:0000256" key="1">
    <source>
        <dbReference type="ARBA" id="ARBA00004604"/>
    </source>
</evidence>
<evidence type="ECO:0000256" key="5">
    <source>
        <dbReference type="ARBA" id="ARBA00038229"/>
    </source>
</evidence>
<evidence type="ECO:0000256" key="7">
    <source>
        <dbReference type="SAM" id="MobiDB-lite"/>
    </source>
</evidence>
<sequence length="910" mass="96285">MVKAYLRYELSNTFGVINSNANLVYDHTGKLLVSAALENINVWKARQGTLMRTLVAPMGEDGAPAAEVTQLAAAPGARQLAAGHADGAVRIWNLDSGECEVTLAGHRGAVTALRYNRAGAMLASGAQDTDVIVWDVVAEAGLFRLRAHTGQVTDLAWVERENVLLTGSKDGHVRAWDLATQHCFQTLAGAHGEVWALDVDPAETRLVVGAADAELHCFHLRPAAPVDAGDASTSGRGGVGVRGDLIEGVGGLRRTATERVAALRFDASGRLLAVQSAGRLLEVFRVRPEAEVRKHMARRRKRKREKGAAPAPNPAPGLAAEVPAAAAAPDAGDAPSASDELAPLQVVRAKAKLRALAFSPLAAAAGRPAQVSLALANNMLETWGVSEAGAERVRGMEAAGHRAGVRAVALAPDDCTLLSLAGNTAKVWNAESGACLRTVEHAGHGLCAMFAPGGRHAVVGTKEGAIDILDVGAATVVETLQAHTSAVWSVVALPDSSGFVSCSADHDVKFWEWQVAVAAEGGAGRQLGARHTRTLKMADDVLCCRVSADGRLLAVALLDSTIQVFFLDTLKFCLSLYGHKLPVLSMDISSDSTLLVSGSADKNIKIWGLDFGDCHKSLFAHQDSVMQVAFVPGTHYVFTAGKDRALKYWDADRWELLLTLAGHHAEVWCVAVSAAGDFAVSGGADRSLRVWRRTEEPFFVEEERERRLESLFEADGEFAAGRRGAAGQPAQDGAPEGEAGAAAAGRRTREALSAADRIADALDLAAHEAARMQEHAGRQGSGAGAPPAPNPLLMGQPPEAAVLKALAGVRANELEQALLLLPYTDALRLLTYLCHWLRAGLQVELCCRVAALLVRLHHAQLTATPAARGPLVALQRLLRARTGGLKDVLGFNLAGVQHLQRLLKDRQHSV</sequence>
<dbReference type="PROSITE" id="PS50082">
    <property type="entry name" value="WD_REPEATS_2"/>
    <property type="match status" value="7"/>
</dbReference>
<dbReference type="InterPro" id="IPR019775">
    <property type="entry name" value="WD40_repeat_CS"/>
</dbReference>
<feature type="repeat" description="WD" evidence="6">
    <location>
        <begin position="145"/>
        <end position="186"/>
    </location>
</feature>
<dbReference type="InterPro" id="IPR020472">
    <property type="entry name" value="WD40_PAC1"/>
</dbReference>
<dbReference type="GO" id="GO:0030515">
    <property type="term" value="F:snoRNA binding"/>
    <property type="evidence" value="ECO:0007669"/>
    <property type="project" value="TreeGrafter"/>
</dbReference>
<accession>A0AAW1SJI5</accession>
<feature type="repeat" description="WD" evidence="6">
    <location>
        <begin position="480"/>
        <end position="512"/>
    </location>
</feature>
<feature type="region of interest" description="Disordered" evidence="7">
    <location>
        <begin position="770"/>
        <end position="796"/>
    </location>
</feature>
<comment type="subcellular location">
    <subcellularLocation>
        <location evidence="1">Nucleus</location>
        <location evidence="1">Nucleolus</location>
    </subcellularLocation>
</comment>
<dbReference type="Pfam" id="PF04003">
    <property type="entry name" value="Utp12"/>
    <property type="match status" value="1"/>
</dbReference>
<evidence type="ECO:0000256" key="4">
    <source>
        <dbReference type="ARBA" id="ARBA00023242"/>
    </source>
</evidence>
<name>A0AAW1SJI5_9CHLO</name>
<feature type="repeat" description="WD" evidence="6">
    <location>
        <begin position="103"/>
        <end position="136"/>
    </location>
</feature>
<protein>
    <recommendedName>
        <fullName evidence="8">Small-subunit processome Utp12 domain-containing protein</fullName>
    </recommendedName>
</protein>
<evidence type="ECO:0000256" key="6">
    <source>
        <dbReference type="PROSITE-ProRule" id="PRU00221"/>
    </source>
</evidence>
<organism evidence="9 10">
    <name type="scientific">Elliptochloris bilobata</name>
    <dbReference type="NCBI Taxonomy" id="381761"/>
    <lineage>
        <taxon>Eukaryota</taxon>
        <taxon>Viridiplantae</taxon>
        <taxon>Chlorophyta</taxon>
        <taxon>core chlorophytes</taxon>
        <taxon>Trebouxiophyceae</taxon>
        <taxon>Trebouxiophyceae incertae sedis</taxon>
        <taxon>Elliptochloris clade</taxon>
        <taxon>Elliptochloris</taxon>
    </lineage>
</organism>
<dbReference type="PRINTS" id="PR00320">
    <property type="entry name" value="GPROTEINBRPT"/>
</dbReference>
<dbReference type="SMART" id="SM00320">
    <property type="entry name" value="WD40"/>
    <property type="match status" value="11"/>
</dbReference>
<dbReference type="PANTHER" id="PTHR19853:SF0">
    <property type="entry name" value="WD REPEAT-CONTAINING PROTEIN 3"/>
    <property type="match status" value="1"/>
</dbReference>
<feature type="repeat" description="WD" evidence="6">
    <location>
        <begin position="576"/>
        <end position="617"/>
    </location>
</feature>
<feature type="repeat" description="WD" evidence="6">
    <location>
        <begin position="68"/>
        <end position="102"/>
    </location>
</feature>
<dbReference type="AlphaFoldDB" id="A0AAW1SJI5"/>
<evidence type="ECO:0000256" key="2">
    <source>
        <dbReference type="ARBA" id="ARBA00022574"/>
    </source>
</evidence>
<dbReference type="FunFam" id="2.130.10.10:FF:000178">
    <property type="entry name" value="WD repeat domain 3"/>
    <property type="match status" value="1"/>
</dbReference>
<dbReference type="FunFam" id="2.130.10.10:FF:000157">
    <property type="entry name" value="WD repeat domain 3"/>
    <property type="match status" value="1"/>
</dbReference>
<feature type="region of interest" description="Disordered" evidence="7">
    <location>
        <begin position="293"/>
        <end position="318"/>
    </location>
</feature>
<evidence type="ECO:0000313" key="9">
    <source>
        <dbReference type="EMBL" id="KAK9845965.1"/>
    </source>
</evidence>
<dbReference type="Gene3D" id="2.130.10.10">
    <property type="entry name" value="YVTN repeat-like/Quinoprotein amine dehydrogenase"/>
    <property type="match status" value="3"/>
</dbReference>
<dbReference type="GO" id="GO:0034388">
    <property type="term" value="C:Pwp2p-containing subcomplex of 90S preribosome"/>
    <property type="evidence" value="ECO:0007669"/>
    <property type="project" value="TreeGrafter"/>
</dbReference>
<feature type="region of interest" description="Disordered" evidence="7">
    <location>
        <begin position="722"/>
        <end position="746"/>
    </location>
</feature>
<dbReference type="EMBL" id="JALJOU010000002">
    <property type="protein sequence ID" value="KAK9845965.1"/>
    <property type="molecule type" value="Genomic_DNA"/>
</dbReference>
<dbReference type="CDD" id="cd00200">
    <property type="entry name" value="WD40"/>
    <property type="match status" value="1"/>
</dbReference>
<evidence type="ECO:0000256" key="3">
    <source>
        <dbReference type="ARBA" id="ARBA00022737"/>
    </source>
</evidence>
<dbReference type="PROSITE" id="PS50294">
    <property type="entry name" value="WD_REPEATS_REGION"/>
    <property type="match status" value="6"/>
</dbReference>
<dbReference type="SUPFAM" id="SSF50998">
    <property type="entry name" value="Quinoprotein alcohol dehydrogenase-like"/>
    <property type="match status" value="1"/>
</dbReference>
<dbReference type="PANTHER" id="PTHR19853">
    <property type="entry name" value="WD REPEAT CONTAINING PROTEIN 3 WDR3"/>
    <property type="match status" value="1"/>
</dbReference>
<dbReference type="InterPro" id="IPR015943">
    <property type="entry name" value="WD40/YVTN_repeat-like_dom_sf"/>
</dbReference>
<dbReference type="GO" id="GO:0030490">
    <property type="term" value="P:maturation of SSU-rRNA"/>
    <property type="evidence" value="ECO:0007669"/>
    <property type="project" value="TreeGrafter"/>
</dbReference>
<evidence type="ECO:0000259" key="8">
    <source>
        <dbReference type="Pfam" id="PF04003"/>
    </source>
</evidence>
<dbReference type="Proteomes" id="UP001445335">
    <property type="component" value="Unassembled WGS sequence"/>
</dbReference>
<feature type="repeat" description="WD" evidence="6">
    <location>
        <begin position="660"/>
        <end position="691"/>
    </location>
</feature>
<keyword evidence="10" id="KW-1185">Reference proteome</keyword>